<organism evidence="1 2">
    <name type="scientific">Thermococcus camini</name>
    <dbReference type="NCBI Taxonomy" id="2016373"/>
    <lineage>
        <taxon>Archaea</taxon>
        <taxon>Methanobacteriati</taxon>
        <taxon>Methanobacteriota</taxon>
        <taxon>Thermococci</taxon>
        <taxon>Thermococcales</taxon>
        <taxon>Thermococcaceae</taxon>
        <taxon>Thermococcus</taxon>
    </lineage>
</organism>
<dbReference type="RefSeq" id="WP_188202716.1">
    <property type="nucleotide sequence ID" value="NZ_LR881183.1"/>
</dbReference>
<gene>
    <name evidence="1" type="ORF">TIRI35C_1986</name>
</gene>
<protein>
    <submittedName>
        <fullName evidence="1">Uncharacterized protein</fullName>
    </submittedName>
</protein>
<name>A0A7G2DAX1_9EURY</name>
<keyword evidence="2" id="KW-1185">Reference proteome</keyword>
<dbReference type="GeneID" id="58919736"/>
<accession>A0A7G2DAX1</accession>
<dbReference type="KEGG" id="tcq:TIRI35C_1986"/>
<dbReference type="AlphaFoldDB" id="A0A7G2DAX1"/>
<reference evidence="1 2" key="1">
    <citation type="submission" date="2020-09" db="EMBL/GenBank/DDBJ databases">
        <authorList>
            <person name="Courtine D."/>
        </authorList>
    </citation>
    <scope>NUCLEOTIDE SEQUENCE [LARGE SCALE GENOMIC DNA]</scope>
    <source>
        <strain evidence="1 2">IRI35c</strain>
    </source>
</reference>
<dbReference type="PROSITE" id="PS51257">
    <property type="entry name" value="PROKAR_LIPOPROTEIN"/>
    <property type="match status" value="1"/>
</dbReference>
<dbReference type="Proteomes" id="UP000516304">
    <property type="component" value="Chromosome TIRI35C"/>
</dbReference>
<evidence type="ECO:0000313" key="1">
    <source>
        <dbReference type="EMBL" id="CAD5245140.1"/>
    </source>
</evidence>
<proteinExistence type="predicted"/>
<evidence type="ECO:0000313" key="2">
    <source>
        <dbReference type="Proteomes" id="UP000516304"/>
    </source>
</evidence>
<sequence>MKRRILLGVLLLGGLLIGLVNAAGSISTQSCWTPWDHNSDVREWSQDEWVWASIHGQVLVCNGQFKMVLTDTVYGTATAKGMEWYHREIKATPSVAYAKVTYKRYSESQSKTAIASIPNYWR</sequence>
<dbReference type="EMBL" id="LR881183">
    <property type="protein sequence ID" value="CAD5245140.1"/>
    <property type="molecule type" value="Genomic_DNA"/>
</dbReference>